<dbReference type="OrthoDB" id="9805070at2"/>
<evidence type="ECO:0000313" key="3">
    <source>
        <dbReference type="Proteomes" id="UP000321555"/>
    </source>
</evidence>
<dbReference type="EMBL" id="CP042593">
    <property type="protein sequence ID" value="QED46892.1"/>
    <property type="molecule type" value="Genomic_DNA"/>
</dbReference>
<reference evidence="3" key="1">
    <citation type="submission" date="2019-08" db="EMBL/GenBank/DDBJ databases">
        <authorList>
            <person name="Zheng X."/>
        </authorList>
    </citation>
    <scope>NUCLEOTIDE SEQUENCE [LARGE SCALE GENOMIC DNA]</scope>
    <source>
        <strain evidence="3">FJAT-25496</strain>
    </source>
</reference>
<evidence type="ECO:0000313" key="2">
    <source>
        <dbReference type="EMBL" id="QED46892.1"/>
    </source>
</evidence>
<keyword evidence="1" id="KW-0812">Transmembrane</keyword>
<accession>A0A5B8Z1K3</accession>
<organism evidence="2 3">
    <name type="scientific">Cytobacillus dafuensis</name>
    <name type="common">Bacillus dafuensis</name>
    <dbReference type="NCBI Taxonomy" id="1742359"/>
    <lineage>
        <taxon>Bacteria</taxon>
        <taxon>Bacillati</taxon>
        <taxon>Bacillota</taxon>
        <taxon>Bacilli</taxon>
        <taxon>Bacillales</taxon>
        <taxon>Bacillaceae</taxon>
        <taxon>Cytobacillus</taxon>
    </lineage>
</organism>
<evidence type="ECO:0000256" key="1">
    <source>
        <dbReference type="SAM" id="Phobius"/>
    </source>
</evidence>
<dbReference type="AlphaFoldDB" id="A0A5B8Z1K3"/>
<dbReference type="Proteomes" id="UP000321555">
    <property type="component" value="Chromosome"/>
</dbReference>
<gene>
    <name evidence="2" type="ORF">FSZ17_06200</name>
</gene>
<keyword evidence="3" id="KW-1185">Reference proteome</keyword>
<feature type="transmembrane region" description="Helical" evidence="1">
    <location>
        <begin position="172"/>
        <end position="190"/>
    </location>
</feature>
<keyword evidence="1" id="KW-1133">Transmembrane helix</keyword>
<sequence>MTPFHEQLIQIDVIDEEGINKIRERINVRYHTLNSKQKATIFARTIHDMIDRSLPNFSKETKRSIRMELMNKKLSTNYLSISANDIIESSIALASEAELKIELSQWMQEKVEIDSNMAESYVDNLRKSRKKEESEQTLPSESAVRSTIQVDDHVLSTTQNIIKSKLKKHKPYFLGATAIILILFGIIVSIEYPAQKNMDLAKGEADDLKGTATQERLQNELPPSLQYEEIDDRKLRDWLHGRNSLLADEPYFSTIIEVANEYNIHPLLLFAITGQEQGFVSRDHKDAEKIANNPFNVYYSWKDFNTNITESSQIAARTIVNLSKDRPADVDPIQWINRKYAEDENWWLGVSAIFKQLEGVTQ</sequence>
<name>A0A5B8Z1K3_CYTDA</name>
<dbReference type="KEGG" id="bda:FSZ17_06200"/>
<protein>
    <submittedName>
        <fullName evidence="2">Uncharacterized protein</fullName>
    </submittedName>
</protein>
<proteinExistence type="predicted"/>
<dbReference type="STRING" id="1742359.GCA_001439625_04125"/>
<dbReference type="RefSeq" id="WP_057775101.1">
    <property type="nucleotide sequence ID" value="NZ_CP042593.1"/>
</dbReference>
<keyword evidence="1" id="KW-0472">Membrane</keyword>